<dbReference type="Proteomes" id="UP000610373">
    <property type="component" value="Unassembled WGS sequence"/>
</dbReference>
<dbReference type="AlphaFoldDB" id="A0A811T725"/>
<reference evidence="1" key="1">
    <citation type="submission" date="2020-10" db="EMBL/GenBank/DDBJ databases">
        <authorList>
            <person name="Hahn C.J."/>
            <person name="Laso-Perez R."/>
            <person name="Vulcano F."/>
            <person name="Vaziourakis K.-M."/>
            <person name="Stokke R."/>
            <person name="Steen I.H."/>
            <person name="Teske A."/>
            <person name="Boetius A."/>
            <person name="Liebeke M."/>
            <person name="Amann R."/>
            <person name="Knittel K."/>
        </authorList>
    </citation>
    <scope>NUCLEOTIDE SEQUENCE</scope>
    <source>
        <strain evidence="1">Gfbio:e3339647-f889-4370-9287-4fb5cb688e4c:AG392O15_GoMArc1</strain>
    </source>
</reference>
<evidence type="ECO:0000313" key="1">
    <source>
        <dbReference type="EMBL" id="CAD6491452.1"/>
    </source>
</evidence>
<dbReference type="SUPFAM" id="SSF52490">
    <property type="entry name" value="Tubulin nucleotide-binding domain-like"/>
    <property type="match status" value="1"/>
</dbReference>
<dbReference type="Gene3D" id="3.40.50.1440">
    <property type="entry name" value="Tubulin/FtsZ, GTPase domain"/>
    <property type="match status" value="1"/>
</dbReference>
<accession>A0A811T725</accession>
<name>A0A811T725_9EURY</name>
<evidence type="ECO:0000313" key="2">
    <source>
        <dbReference type="Proteomes" id="UP000610373"/>
    </source>
</evidence>
<organism evidence="1 2">
    <name type="scientific">Candidatus Argoarchaeum ethanivorans</name>
    <dbReference type="NCBI Taxonomy" id="2608793"/>
    <lineage>
        <taxon>Archaea</taxon>
        <taxon>Methanobacteriati</taxon>
        <taxon>Methanobacteriota</taxon>
        <taxon>Stenosarchaea group</taxon>
        <taxon>Methanomicrobia</taxon>
        <taxon>Methanosarcinales</taxon>
        <taxon>Methanosarcinales incertae sedis</taxon>
        <taxon>GOM Arc I cluster</taxon>
        <taxon>Candidatus Argoarchaeum</taxon>
    </lineage>
</organism>
<dbReference type="InterPro" id="IPR036525">
    <property type="entry name" value="Tubulin/FtsZ_GTPase_sf"/>
</dbReference>
<dbReference type="EMBL" id="CAJHIO010000004">
    <property type="protein sequence ID" value="CAD6491452.1"/>
    <property type="molecule type" value="Genomic_DNA"/>
</dbReference>
<sequence length="225" mass="25207">MIGFLGLGSSGFNIADEIWVATEGEYEGLAADYDPQKPRKIYFINVGYRMIPVARHFVSGEYIMECNFNEEGWDKDSCNDIRRFFSTAWDCGFIIKGGGGGSGAGMYRAIMSNIDIGANFVPCIVGPFKHEAIEVFINTAAWFGTLKDSNFTTGLYIDNSHVEKKIGRPFIAGEDRIRNLVNRRIARYFKVIIEAYDKSSGFGKLPAAINLISEEYITKKNRLAF</sequence>
<comment type="caution">
    <text evidence="1">The sequence shown here is derived from an EMBL/GenBank/DDBJ whole genome shotgun (WGS) entry which is preliminary data.</text>
</comment>
<protein>
    <recommendedName>
        <fullName evidence="3">Tubulin/FtsZ GTPase domain-containing protein</fullName>
    </recommendedName>
</protein>
<proteinExistence type="predicted"/>
<evidence type="ECO:0008006" key="3">
    <source>
        <dbReference type="Google" id="ProtNLM"/>
    </source>
</evidence>
<gene>
    <name evidence="1" type="ORF">CHKLHMKO_00131</name>
</gene>